<sequence length="244" mass="27124">MYTPDEYEDFIKSSYKGAQEPAASYAKKRDDEDYHKGDKGLWWQVQFRNDNYTDACPVTPDNWEIWVPPAQPKADPNQLTPEILSKLAYNSTKLPKPPVVLSPRPDQLKVNLATRVKFEGDFDRVWTTAGINYKGVEMAATTVATPLALRVDAGTADADPQTCTYDLVKGDNGYTVDSKDAACNITYRRSSGTSTYPFKASIAWKITWTDSANPDGPAQQPGLPDGLSTYEQDVTVKEIQAVNR</sequence>
<organism evidence="1">
    <name type="scientific">Streptomyces sp. R39</name>
    <dbReference type="NCBI Taxonomy" id="3238631"/>
    <lineage>
        <taxon>Bacteria</taxon>
        <taxon>Bacillati</taxon>
        <taxon>Actinomycetota</taxon>
        <taxon>Actinomycetes</taxon>
        <taxon>Kitasatosporales</taxon>
        <taxon>Streptomycetaceae</taxon>
        <taxon>Streptomyces</taxon>
    </lineage>
</organism>
<accession>A0AB39QWG8</accession>
<evidence type="ECO:0000313" key="1">
    <source>
        <dbReference type="EMBL" id="XDQ45668.1"/>
    </source>
</evidence>
<evidence type="ECO:0008006" key="2">
    <source>
        <dbReference type="Google" id="ProtNLM"/>
    </source>
</evidence>
<dbReference type="EMBL" id="CP163441">
    <property type="protein sequence ID" value="XDQ45668.1"/>
    <property type="molecule type" value="Genomic_DNA"/>
</dbReference>
<dbReference type="RefSeq" id="WP_369224519.1">
    <property type="nucleotide sequence ID" value="NZ_CP163441.1"/>
</dbReference>
<protein>
    <recommendedName>
        <fullName evidence="2">Secreted protein</fullName>
    </recommendedName>
</protein>
<name>A0AB39QWG8_9ACTN</name>
<proteinExistence type="predicted"/>
<reference evidence="1" key="1">
    <citation type="submission" date="2024-07" db="EMBL/GenBank/DDBJ databases">
        <authorList>
            <person name="Yu S.T."/>
        </authorList>
    </citation>
    <scope>NUCLEOTIDE SEQUENCE</scope>
    <source>
        <strain evidence="1">R39</strain>
    </source>
</reference>
<dbReference type="AlphaFoldDB" id="A0AB39QWG8"/>
<gene>
    <name evidence="1" type="ORF">AB5J52_27345</name>
</gene>